<dbReference type="OrthoDB" id="4966003at2"/>
<reference evidence="3" key="1">
    <citation type="submission" date="2015-09" db="EMBL/GenBank/DDBJ databases">
        <title>Complete genome of Arthrobacter alpinus strain R3.8.</title>
        <authorList>
            <person name="See-Too W.S."/>
            <person name="Chan K.G."/>
        </authorList>
    </citation>
    <scope>NUCLEOTIDE SEQUENCE [LARGE SCALE GENOMIC DNA]</scope>
    <source>
        <strain evidence="3">R3.8</strain>
    </source>
</reference>
<evidence type="ECO:0000313" key="3">
    <source>
        <dbReference type="Proteomes" id="UP000062833"/>
    </source>
</evidence>
<gene>
    <name evidence="2" type="ORF">AOC05_04925</name>
</gene>
<organism evidence="2 3">
    <name type="scientific">Arthrobacter alpinus</name>
    <dbReference type="NCBI Taxonomy" id="656366"/>
    <lineage>
        <taxon>Bacteria</taxon>
        <taxon>Bacillati</taxon>
        <taxon>Actinomycetota</taxon>
        <taxon>Actinomycetes</taxon>
        <taxon>Micrococcales</taxon>
        <taxon>Micrococcaceae</taxon>
        <taxon>Arthrobacter</taxon>
    </lineage>
</organism>
<dbReference type="PATRIC" id="fig|656366.3.peg.1061"/>
<dbReference type="Proteomes" id="UP000062833">
    <property type="component" value="Chromosome"/>
</dbReference>
<keyword evidence="1" id="KW-0472">Membrane</keyword>
<keyword evidence="3" id="KW-1185">Reference proteome</keyword>
<protein>
    <submittedName>
        <fullName evidence="2">Uncharacterized protein</fullName>
    </submittedName>
</protein>
<sequence>MTDQKETQKPVNRRGHNAMVTGATMLVFGILGAIVLPSGDSPMAGLSVFVAVGGLVTWIIGIGMRRETPRS</sequence>
<feature type="transmembrane region" description="Helical" evidence="1">
    <location>
        <begin position="18"/>
        <end position="37"/>
    </location>
</feature>
<dbReference type="EMBL" id="CP012677">
    <property type="protein sequence ID" value="ALE91816.1"/>
    <property type="molecule type" value="Genomic_DNA"/>
</dbReference>
<keyword evidence="1" id="KW-1133">Transmembrane helix</keyword>
<dbReference type="KEGG" id="aaq:AOC05_04925"/>
<name>A0A0M4QP28_9MICC</name>
<evidence type="ECO:0000313" key="2">
    <source>
        <dbReference type="EMBL" id="ALE91816.1"/>
    </source>
</evidence>
<feature type="transmembrane region" description="Helical" evidence="1">
    <location>
        <begin position="43"/>
        <end position="64"/>
    </location>
</feature>
<accession>A0A0M4QP28</accession>
<keyword evidence="1" id="KW-0812">Transmembrane</keyword>
<proteinExistence type="predicted"/>
<dbReference type="AlphaFoldDB" id="A0A0M4QP28"/>
<evidence type="ECO:0000256" key="1">
    <source>
        <dbReference type="SAM" id="Phobius"/>
    </source>
</evidence>